<protein>
    <submittedName>
        <fullName evidence="1">Unannotated protein</fullName>
    </submittedName>
</protein>
<reference evidence="1" key="1">
    <citation type="submission" date="2020-05" db="EMBL/GenBank/DDBJ databases">
        <authorList>
            <person name="Chiriac C."/>
            <person name="Salcher M."/>
            <person name="Ghai R."/>
            <person name="Kavagutti S V."/>
        </authorList>
    </citation>
    <scope>NUCLEOTIDE SEQUENCE</scope>
</reference>
<dbReference type="EMBL" id="CAEZYR010000151">
    <property type="protein sequence ID" value="CAB4767079.1"/>
    <property type="molecule type" value="Genomic_DNA"/>
</dbReference>
<proteinExistence type="predicted"/>
<evidence type="ECO:0000313" key="3">
    <source>
        <dbReference type="EMBL" id="CAB4932797.1"/>
    </source>
</evidence>
<accession>A0A6J6V778</accession>
<dbReference type="EMBL" id="CAFBMH010000154">
    <property type="protein sequence ID" value="CAB4932797.1"/>
    <property type="molecule type" value="Genomic_DNA"/>
</dbReference>
<gene>
    <name evidence="1" type="ORF">UFOPK2754_02867</name>
    <name evidence="2" type="ORF">UFOPK3139_03013</name>
    <name evidence="3" type="ORF">UFOPK3543_02762</name>
    <name evidence="4" type="ORF">UFOPK3967_00210</name>
</gene>
<dbReference type="AlphaFoldDB" id="A0A6J6V778"/>
<sequence>MRHFGIAHHKDLSVLSFREAAKHLQLADLDREGIKTPQQP</sequence>
<dbReference type="EMBL" id="CAFBOS010000007">
    <property type="protein sequence ID" value="CAB4978637.1"/>
    <property type="molecule type" value="Genomic_DNA"/>
</dbReference>
<organism evidence="1">
    <name type="scientific">freshwater metagenome</name>
    <dbReference type="NCBI Taxonomy" id="449393"/>
    <lineage>
        <taxon>unclassified sequences</taxon>
        <taxon>metagenomes</taxon>
        <taxon>ecological metagenomes</taxon>
    </lineage>
</organism>
<evidence type="ECO:0000313" key="4">
    <source>
        <dbReference type="EMBL" id="CAB4978637.1"/>
    </source>
</evidence>
<name>A0A6J6V778_9ZZZZ</name>
<dbReference type="EMBL" id="CAFABA010000195">
    <property type="protein sequence ID" value="CAB4836569.1"/>
    <property type="molecule type" value="Genomic_DNA"/>
</dbReference>
<evidence type="ECO:0000313" key="1">
    <source>
        <dbReference type="EMBL" id="CAB4767079.1"/>
    </source>
</evidence>
<evidence type="ECO:0000313" key="2">
    <source>
        <dbReference type="EMBL" id="CAB4836569.1"/>
    </source>
</evidence>